<feature type="chain" id="PRO_5039029547" evidence="9">
    <location>
        <begin position="20"/>
        <end position="448"/>
    </location>
</feature>
<dbReference type="PANTHER" id="PTHR30026:SF20">
    <property type="entry name" value="OUTER MEMBRANE PROTEIN TOLC"/>
    <property type="match status" value="1"/>
</dbReference>
<keyword evidence="3" id="KW-0813">Transport</keyword>
<dbReference type="EMBL" id="DWYR01000001">
    <property type="protein sequence ID" value="HJA98023.1"/>
    <property type="molecule type" value="Genomic_DNA"/>
</dbReference>
<proteinExistence type="inferred from homology"/>
<comment type="caution">
    <text evidence="10">The sequence shown here is derived from an EMBL/GenBank/DDBJ whole genome shotgun (WGS) entry which is preliminary data.</text>
</comment>
<evidence type="ECO:0000256" key="4">
    <source>
        <dbReference type="ARBA" id="ARBA00022452"/>
    </source>
</evidence>
<feature type="signal peptide" evidence="9">
    <location>
        <begin position="1"/>
        <end position="19"/>
    </location>
</feature>
<keyword evidence="6" id="KW-0472">Membrane</keyword>
<keyword evidence="8" id="KW-0175">Coiled coil</keyword>
<dbReference type="Gene3D" id="1.20.1600.10">
    <property type="entry name" value="Outer membrane efflux proteins (OEP)"/>
    <property type="match status" value="1"/>
</dbReference>
<dbReference type="SUPFAM" id="SSF56954">
    <property type="entry name" value="Outer membrane efflux proteins (OEP)"/>
    <property type="match status" value="1"/>
</dbReference>
<sequence>MKYGITLLALLLWSVAGYAQEPPKEAPWSLQDCIDYANQHNISVQQQEVKVSQSQIELNTAQNSRLPDLNASLGANMSFGRSLISNNTYADNNQLSGNLGVSASLPLFMGGRINHQIAADKLGFQAAVKDLERMREDVAVNIMSLYLEVLFNKELVNVAQSQLELSTMQVTRSREEVSAGKVAEATLYETEALMAQDELTLTQNKNNLSLALLALSQALNRPSAEGFDVVYPILDSTQVESSMMLRDPKEIVAYALDNRPHIQSERLRLDQAERSVRLARSSFYPQISLSGGYGTNIYNSFATGAVNPPFGRQFRNNSSEYVGLTVSIPIFNRLATRNSVRSARLNVKNQLLTLTQAEQSLQKEVETAYYTAEAARQKYRSAQKALSSARIAFQYETEKFAAGRSTTFDYSDAKNRMVKAESDLLQAKYELIFRTKILDYYAGYPLSL</sequence>
<dbReference type="AlphaFoldDB" id="A0A9D2IDI7"/>
<evidence type="ECO:0000256" key="5">
    <source>
        <dbReference type="ARBA" id="ARBA00022692"/>
    </source>
</evidence>
<dbReference type="InterPro" id="IPR051906">
    <property type="entry name" value="TolC-like"/>
</dbReference>
<evidence type="ECO:0000256" key="6">
    <source>
        <dbReference type="ARBA" id="ARBA00023136"/>
    </source>
</evidence>
<evidence type="ECO:0000256" key="7">
    <source>
        <dbReference type="ARBA" id="ARBA00023237"/>
    </source>
</evidence>
<evidence type="ECO:0000256" key="1">
    <source>
        <dbReference type="ARBA" id="ARBA00004442"/>
    </source>
</evidence>
<keyword evidence="5" id="KW-0812">Transmembrane</keyword>
<comment type="similarity">
    <text evidence="2">Belongs to the outer membrane factor (OMF) (TC 1.B.17) family.</text>
</comment>
<dbReference type="Proteomes" id="UP000824259">
    <property type="component" value="Unassembled WGS sequence"/>
</dbReference>
<evidence type="ECO:0000256" key="2">
    <source>
        <dbReference type="ARBA" id="ARBA00007613"/>
    </source>
</evidence>
<evidence type="ECO:0000256" key="9">
    <source>
        <dbReference type="SAM" id="SignalP"/>
    </source>
</evidence>
<feature type="coiled-coil region" evidence="8">
    <location>
        <begin position="372"/>
        <end position="430"/>
    </location>
</feature>
<evidence type="ECO:0000313" key="11">
    <source>
        <dbReference type="Proteomes" id="UP000824259"/>
    </source>
</evidence>
<keyword evidence="9" id="KW-0732">Signal</keyword>
<dbReference type="InterPro" id="IPR003423">
    <property type="entry name" value="OMP_efflux"/>
</dbReference>
<dbReference type="GO" id="GO:0015562">
    <property type="term" value="F:efflux transmembrane transporter activity"/>
    <property type="evidence" value="ECO:0007669"/>
    <property type="project" value="InterPro"/>
</dbReference>
<dbReference type="GO" id="GO:0015288">
    <property type="term" value="F:porin activity"/>
    <property type="evidence" value="ECO:0007669"/>
    <property type="project" value="TreeGrafter"/>
</dbReference>
<reference evidence="10" key="2">
    <citation type="submission" date="2021-04" db="EMBL/GenBank/DDBJ databases">
        <authorList>
            <person name="Gilroy R."/>
        </authorList>
    </citation>
    <scope>NUCLEOTIDE SEQUENCE</scope>
    <source>
        <strain evidence="10">CHK169-11906</strain>
    </source>
</reference>
<name>A0A9D2IDI7_9BACT</name>
<evidence type="ECO:0000313" key="10">
    <source>
        <dbReference type="EMBL" id="HJA98023.1"/>
    </source>
</evidence>
<dbReference type="GO" id="GO:1990281">
    <property type="term" value="C:efflux pump complex"/>
    <property type="evidence" value="ECO:0007669"/>
    <property type="project" value="TreeGrafter"/>
</dbReference>
<evidence type="ECO:0000256" key="3">
    <source>
        <dbReference type="ARBA" id="ARBA00022448"/>
    </source>
</evidence>
<protein>
    <submittedName>
        <fullName evidence="10">TolC family protein</fullName>
    </submittedName>
</protein>
<dbReference type="PANTHER" id="PTHR30026">
    <property type="entry name" value="OUTER MEMBRANE PROTEIN TOLC"/>
    <property type="match status" value="1"/>
</dbReference>
<keyword evidence="4" id="KW-1134">Transmembrane beta strand</keyword>
<dbReference type="Pfam" id="PF02321">
    <property type="entry name" value="OEP"/>
    <property type="match status" value="2"/>
</dbReference>
<organism evidence="10 11">
    <name type="scientific">Candidatus Alistipes avicola</name>
    <dbReference type="NCBI Taxonomy" id="2838432"/>
    <lineage>
        <taxon>Bacteria</taxon>
        <taxon>Pseudomonadati</taxon>
        <taxon>Bacteroidota</taxon>
        <taxon>Bacteroidia</taxon>
        <taxon>Bacteroidales</taxon>
        <taxon>Rikenellaceae</taxon>
        <taxon>Alistipes</taxon>
    </lineage>
</organism>
<comment type="subcellular location">
    <subcellularLocation>
        <location evidence="1">Cell outer membrane</location>
    </subcellularLocation>
</comment>
<dbReference type="GO" id="GO:0009279">
    <property type="term" value="C:cell outer membrane"/>
    <property type="evidence" value="ECO:0007669"/>
    <property type="project" value="UniProtKB-SubCell"/>
</dbReference>
<gene>
    <name evidence="10" type="ORF">H9779_00245</name>
</gene>
<keyword evidence="7" id="KW-0998">Cell outer membrane</keyword>
<evidence type="ECO:0000256" key="8">
    <source>
        <dbReference type="SAM" id="Coils"/>
    </source>
</evidence>
<accession>A0A9D2IDI7</accession>
<reference evidence="10" key="1">
    <citation type="journal article" date="2021" name="PeerJ">
        <title>Extensive microbial diversity within the chicken gut microbiome revealed by metagenomics and culture.</title>
        <authorList>
            <person name="Gilroy R."/>
            <person name="Ravi A."/>
            <person name="Getino M."/>
            <person name="Pursley I."/>
            <person name="Horton D.L."/>
            <person name="Alikhan N.F."/>
            <person name="Baker D."/>
            <person name="Gharbi K."/>
            <person name="Hall N."/>
            <person name="Watson M."/>
            <person name="Adriaenssens E.M."/>
            <person name="Foster-Nyarko E."/>
            <person name="Jarju S."/>
            <person name="Secka A."/>
            <person name="Antonio M."/>
            <person name="Oren A."/>
            <person name="Chaudhuri R.R."/>
            <person name="La Ragione R."/>
            <person name="Hildebrand F."/>
            <person name="Pallen M.J."/>
        </authorList>
    </citation>
    <scope>NUCLEOTIDE SEQUENCE</scope>
    <source>
        <strain evidence="10">CHK169-11906</strain>
    </source>
</reference>